<dbReference type="SUPFAM" id="SSF100920">
    <property type="entry name" value="Heat shock protein 70kD (HSP70), peptide-binding domain"/>
    <property type="match status" value="1"/>
</dbReference>
<accession>A0A2Z2NRT5</accession>
<dbReference type="PROSITE" id="PS00329">
    <property type="entry name" value="HSP70_2"/>
    <property type="match status" value="1"/>
</dbReference>
<dbReference type="Pfam" id="PF00012">
    <property type="entry name" value="HSP70"/>
    <property type="match status" value="1"/>
</dbReference>
<keyword evidence="2 5" id="KW-0547">Nucleotide-binding</keyword>
<dbReference type="EMBL" id="CP018632">
    <property type="protein sequence ID" value="ASJ73959.1"/>
    <property type="molecule type" value="Genomic_DNA"/>
</dbReference>
<dbReference type="Gene3D" id="2.60.34.10">
    <property type="entry name" value="Substrate Binding Domain Of DNAk, Chain A, domain 1"/>
    <property type="match status" value="1"/>
</dbReference>
<evidence type="ECO:0000256" key="5">
    <source>
        <dbReference type="RuleBase" id="RU003322"/>
    </source>
</evidence>
<dbReference type="GO" id="GO:0140662">
    <property type="term" value="F:ATP-dependent protein folding chaperone"/>
    <property type="evidence" value="ECO:0007669"/>
    <property type="project" value="InterPro"/>
</dbReference>
<dbReference type="OrthoDB" id="9766019at2"/>
<dbReference type="GO" id="GO:0005524">
    <property type="term" value="F:ATP binding"/>
    <property type="evidence" value="ECO:0007669"/>
    <property type="project" value="UniProtKB-KW"/>
</dbReference>
<dbReference type="AlphaFoldDB" id="A0A2Z2NRT5"/>
<dbReference type="Proteomes" id="UP000250079">
    <property type="component" value="Chromosome"/>
</dbReference>
<dbReference type="SUPFAM" id="SSF53067">
    <property type="entry name" value="Actin-like ATPase domain"/>
    <property type="match status" value="2"/>
</dbReference>
<keyword evidence="3 5" id="KW-0067">ATP-binding</keyword>
<dbReference type="KEGG" id="gai:IMCC3135_19400"/>
<dbReference type="PRINTS" id="PR00301">
    <property type="entry name" value="HEATSHOCK70"/>
</dbReference>
<dbReference type="Gene3D" id="3.30.420.40">
    <property type="match status" value="2"/>
</dbReference>
<dbReference type="InterPro" id="IPR043129">
    <property type="entry name" value="ATPase_NBD"/>
</dbReference>
<dbReference type="FunFam" id="3.30.420.40:FF:000071">
    <property type="entry name" value="Molecular chaperone DnaK"/>
    <property type="match status" value="1"/>
</dbReference>
<dbReference type="Gene3D" id="3.90.640.10">
    <property type="entry name" value="Actin, Chain A, domain 4"/>
    <property type="match status" value="1"/>
</dbReference>
<reference evidence="6 7" key="1">
    <citation type="submission" date="2016-12" db="EMBL/GenBank/DDBJ databases">
        <authorList>
            <person name="Song W.-J."/>
            <person name="Kurnit D.M."/>
        </authorList>
    </citation>
    <scope>NUCLEOTIDE SEQUENCE [LARGE SCALE GENOMIC DNA]</scope>
    <source>
        <strain evidence="6 7">IMCC3135</strain>
    </source>
</reference>
<sequence>MANIGIDLGTTHSLICVFENGAPRLIENVFGSPLTPSVVALDTENKLVVGDPAKAMLVSDPKRAVAVFKRHLGTQAQFELGPNYKFGAVDLCALVLRDLCTSAEQVLGESIDSAVISVPAYFNQNQRKDVVTAAQLIGLTVTRLINEPTAAALAYGLQEREGESTFMVFDMGGGTFDVSILEMFEGVMEVRATAGNAFLGGEDFTRCLAQWIAAQNDLGFEDLDRSMASRFIEVAENTKRALTQQLSVSFARDIQGMPVEFDISRQVFEDINKTNIKRLRAPVERALYDARINREDLDRVILVGGASRMSLIRSFVAKHLLKLPESTLNADHVVAQGAAIQAALVANDAALEDLVMTDVSAFTLGMEITKQIDRKRRASGFFQPIIERNSVVPISRLEAVQTAEPGQERITVQVFQGESPMVEDNVSLGKLKVKVPYNRDECEQVEVRFSYDASGLLEVEAMTSDGKTSSLVITTLSGEMSSQDLAKRIAVLDKLKVHPRDQLQNIDIMARLKKCYAMSLGDDRDMIMSWITGFDAVMGRQNPREIEALRTEMAGRIDEYEDYYVK</sequence>
<gene>
    <name evidence="6" type="primary">hscC_2</name>
    <name evidence="6" type="ORF">IMCC3135_19400</name>
</gene>
<proteinExistence type="inferred from homology"/>
<keyword evidence="7" id="KW-1185">Reference proteome</keyword>
<dbReference type="InterPro" id="IPR013126">
    <property type="entry name" value="Hsp_70_fam"/>
</dbReference>
<name>A0A2Z2NRT5_9GAMM</name>
<evidence type="ECO:0000313" key="6">
    <source>
        <dbReference type="EMBL" id="ASJ73959.1"/>
    </source>
</evidence>
<dbReference type="InterPro" id="IPR018181">
    <property type="entry name" value="Heat_shock_70_CS"/>
</dbReference>
<dbReference type="PROSITE" id="PS00297">
    <property type="entry name" value="HSP70_1"/>
    <property type="match status" value="1"/>
</dbReference>
<evidence type="ECO:0000256" key="2">
    <source>
        <dbReference type="ARBA" id="ARBA00022741"/>
    </source>
</evidence>
<evidence type="ECO:0000256" key="3">
    <source>
        <dbReference type="ARBA" id="ARBA00022840"/>
    </source>
</evidence>
<evidence type="ECO:0000313" key="7">
    <source>
        <dbReference type="Proteomes" id="UP000250079"/>
    </source>
</evidence>
<organism evidence="6 7">
    <name type="scientific">Granulosicoccus antarcticus IMCC3135</name>
    <dbReference type="NCBI Taxonomy" id="1192854"/>
    <lineage>
        <taxon>Bacteria</taxon>
        <taxon>Pseudomonadati</taxon>
        <taxon>Pseudomonadota</taxon>
        <taxon>Gammaproteobacteria</taxon>
        <taxon>Chromatiales</taxon>
        <taxon>Granulosicoccaceae</taxon>
        <taxon>Granulosicoccus</taxon>
    </lineage>
</organism>
<dbReference type="RefSeq" id="WP_088919065.1">
    <property type="nucleotide sequence ID" value="NZ_CP018632.1"/>
</dbReference>
<dbReference type="InterPro" id="IPR029047">
    <property type="entry name" value="HSP70_peptide-bd_sf"/>
</dbReference>
<evidence type="ECO:0000256" key="1">
    <source>
        <dbReference type="ARBA" id="ARBA00007381"/>
    </source>
</evidence>
<evidence type="ECO:0000256" key="4">
    <source>
        <dbReference type="ARBA" id="ARBA00023186"/>
    </source>
</evidence>
<dbReference type="PANTHER" id="PTHR19375">
    <property type="entry name" value="HEAT SHOCK PROTEIN 70KDA"/>
    <property type="match status" value="1"/>
</dbReference>
<keyword evidence="4" id="KW-0143">Chaperone</keyword>
<comment type="similarity">
    <text evidence="1 5">Belongs to the heat shock protein 70 family.</text>
</comment>
<protein>
    <submittedName>
        <fullName evidence="6">Chaperone protein HscC</fullName>
    </submittedName>
</protein>